<keyword evidence="2" id="KW-1185">Reference proteome</keyword>
<dbReference type="Proteomes" id="UP000001744">
    <property type="component" value="Unassembled WGS sequence"/>
</dbReference>
<gene>
    <name evidence="1" type="ORF">SJAG_00675</name>
</gene>
<organism evidence="1 2">
    <name type="scientific">Schizosaccharomyces japonicus (strain yFS275 / FY16936)</name>
    <name type="common">Fission yeast</name>
    <dbReference type="NCBI Taxonomy" id="402676"/>
    <lineage>
        <taxon>Eukaryota</taxon>
        <taxon>Fungi</taxon>
        <taxon>Dikarya</taxon>
        <taxon>Ascomycota</taxon>
        <taxon>Taphrinomycotina</taxon>
        <taxon>Schizosaccharomycetes</taxon>
        <taxon>Schizosaccharomycetales</taxon>
        <taxon>Schizosaccharomycetaceae</taxon>
        <taxon>Schizosaccharomyces</taxon>
    </lineage>
</organism>
<evidence type="ECO:0000313" key="1">
    <source>
        <dbReference type="EMBL" id="EEB05653.2"/>
    </source>
</evidence>
<dbReference type="VEuPathDB" id="FungiDB:SJAG_00675"/>
<proteinExistence type="predicted"/>
<dbReference type="OrthoDB" id="2402420at2759"/>
<dbReference type="JaponicusDB" id="SJAG_00675"/>
<dbReference type="EMBL" id="KE651166">
    <property type="protein sequence ID" value="EEB05653.2"/>
    <property type="molecule type" value="Genomic_DNA"/>
</dbReference>
<accession>B6JWA2</accession>
<protein>
    <submittedName>
        <fullName evidence="1">Uncharacterized protein</fullName>
    </submittedName>
</protein>
<sequence length="352" mass="39650">MSQFGSLKKSLITAFFGPKHFLDNLRKTGALRLTDSKIDSLLQSFRNNPDQFQNYLKEACKRQEIAPKDLLNLAKLSFQASQLSNNFSSEVIPNAQRKSWAKACLKQSAKLCCDEAQIIYASLVFNQIKFTEDELKTCVEWMKRVSDHSPEPEKASKASKLLGVFYQRLGKAELANTMFQRAAALGDAESYVMHGRIELANERKTQAKWAFEKAASMDHPLGYFYLSNLCTNAREKKTYLLKAASFDGCPPEVAHNLALIYDRTEHNDKLAIEWYTVAASNGLSISRFNLAQLYQRVGDYQAAMGQCDKIASVPGSIGKNATRLREEIRTKMALSTDDPARSETNIRKCIIM</sequence>
<dbReference type="HOGENOM" id="CLU_773992_0_0_1"/>
<dbReference type="STRING" id="402676.B6JWA2"/>
<reference evidence="1 2" key="1">
    <citation type="journal article" date="2011" name="Science">
        <title>Comparative functional genomics of the fission yeasts.</title>
        <authorList>
            <person name="Rhind N."/>
            <person name="Chen Z."/>
            <person name="Yassour M."/>
            <person name="Thompson D.A."/>
            <person name="Haas B.J."/>
            <person name="Habib N."/>
            <person name="Wapinski I."/>
            <person name="Roy S."/>
            <person name="Lin M.F."/>
            <person name="Heiman D.I."/>
            <person name="Young S.K."/>
            <person name="Furuya K."/>
            <person name="Guo Y."/>
            <person name="Pidoux A."/>
            <person name="Chen H.M."/>
            <person name="Robbertse B."/>
            <person name="Goldberg J.M."/>
            <person name="Aoki K."/>
            <person name="Bayne E.H."/>
            <person name="Berlin A.M."/>
            <person name="Desjardins C.A."/>
            <person name="Dobbs E."/>
            <person name="Dukaj L."/>
            <person name="Fan L."/>
            <person name="FitzGerald M.G."/>
            <person name="French C."/>
            <person name="Gujja S."/>
            <person name="Hansen K."/>
            <person name="Keifenheim D."/>
            <person name="Levin J.Z."/>
            <person name="Mosher R.A."/>
            <person name="Mueller C.A."/>
            <person name="Pfiffner J."/>
            <person name="Priest M."/>
            <person name="Russ C."/>
            <person name="Smialowska A."/>
            <person name="Swoboda P."/>
            <person name="Sykes S.M."/>
            <person name="Vaughn M."/>
            <person name="Vengrova S."/>
            <person name="Yoder R."/>
            <person name="Zeng Q."/>
            <person name="Allshire R."/>
            <person name="Baulcombe D."/>
            <person name="Birren B.W."/>
            <person name="Brown W."/>
            <person name="Ekwall K."/>
            <person name="Kellis M."/>
            <person name="Leatherwood J."/>
            <person name="Levin H."/>
            <person name="Margalit H."/>
            <person name="Martienssen R."/>
            <person name="Nieduszynski C.A."/>
            <person name="Spatafora J.W."/>
            <person name="Friedman N."/>
            <person name="Dalgaard J.Z."/>
            <person name="Baumann P."/>
            <person name="Niki H."/>
            <person name="Regev A."/>
            <person name="Nusbaum C."/>
        </authorList>
    </citation>
    <scope>NUCLEOTIDE SEQUENCE [LARGE SCALE GENOMIC DNA]</scope>
    <source>
        <strain evidence="2">yFS275 / FY16936</strain>
    </source>
</reference>
<dbReference type="InterPro" id="IPR011990">
    <property type="entry name" value="TPR-like_helical_dom_sf"/>
</dbReference>
<dbReference type="RefSeq" id="XP_002171946.2">
    <property type="nucleotide sequence ID" value="XM_002171910.2"/>
</dbReference>
<dbReference type="eggNOG" id="ENOG502R8TG">
    <property type="taxonomic scope" value="Eukaryota"/>
</dbReference>
<dbReference type="Gene3D" id="1.25.40.10">
    <property type="entry name" value="Tetratricopeptide repeat domain"/>
    <property type="match status" value="1"/>
</dbReference>
<dbReference type="SUPFAM" id="SSF81901">
    <property type="entry name" value="HCP-like"/>
    <property type="match status" value="1"/>
</dbReference>
<evidence type="ECO:0000313" key="2">
    <source>
        <dbReference type="Proteomes" id="UP000001744"/>
    </source>
</evidence>
<dbReference type="AlphaFoldDB" id="B6JWA2"/>
<dbReference type="GeneID" id="7050712"/>
<name>B6JWA2_SCHJY</name>